<dbReference type="SUPFAM" id="SSF56112">
    <property type="entry name" value="Protein kinase-like (PK-like)"/>
    <property type="match status" value="1"/>
</dbReference>
<dbReference type="Gene3D" id="1.10.510.10">
    <property type="entry name" value="Transferase(Phosphotransferase) domain 1"/>
    <property type="match status" value="1"/>
</dbReference>
<feature type="compositionally biased region" description="Pro residues" evidence="1">
    <location>
        <begin position="568"/>
        <end position="599"/>
    </location>
</feature>
<evidence type="ECO:0000256" key="2">
    <source>
        <dbReference type="SAM" id="Phobius"/>
    </source>
</evidence>
<dbReference type="EMBL" id="QZFU01000019">
    <property type="protein sequence ID" value="RJO75247.1"/>
    <property type="molecule type" value="Genomic_DNA"/>
</dbReference>
<dbReference type="InterPro" id="IPR011009">
    <property type="entry name" value="Kinase-like_dom_sf"/>
</dbReference>
<protein>
    <recommendedName>
        <fullName evidence="5">Protein kinase domain-containing protein</fullName>
    </recommendedName>
</protein>
<proteinExistence type="predicted"/>
<evidence type="ECO:0000313" key="3">
    <source>
        <dbReference type="EMBL" id="RJO75247.1"/>
    </source>
</evidence>
<feature type="compositionally biased region" description="Low complexity" evidence="1">
    <location>
        <begin position="605"/>
        <end position="619"/>
    </location>
</feature>
<keyword evidence="4" id="KW-1185">Reference proteome</keyword>
<dbReference type="Proteomes" id="UP000266677">
    <property type="component" value="Unassembled WGS sequence"/>
</dbReference>
<feature type="compositionally biased region" description="Pro residues" evidence="1">
    <location>
        <begin position="513"/>
        <end position="527"/>
    </location>
</feature>
<gene>
    <name evidence="3" type="ORF">D5S18_18005</name>
</gene>
<keyword evidence="2" id="KW-0472">Membrane</keyword>
<feature type="region of interest" description="Disordered" evidence="1">
    <location>
        <begin position="440"/>
        <end position="621"/>
    </location>
</feature>
<dbReference type="AlphaFoldDB" id="A0A3A4L0E6"/>
<dbReference type="Pfam" id="PF06293">
    <property type="entry name" value="Kdo"/>
    <property type="match status" value="1"/>
</dbReference>
<keyword evidence="2" id="KW-1133">Transmembrane helix</keyword>
<organism evidence="3 4">
    <name type="scientific">Nocardia panacis</name>
    <dbReference type="NCBI Taxonomy" id="2340916"/>
    <lineage>
        <taxon>Bacteria</taxon>
        <taxon>Bacillati</taxon>
        <taxon>Actinomycetota</taxon>
        <taxon>Actinomycetes</taxon>
        <taxon>Mycobacteriales</taxon>
        <taxon>Nocardiaceae</taxon>
        <taxon>Nocardia</taxon>
    </lineage>
</organism>
<accession>A0A3A4L0E6</accession>
<evidence type="ECO:0008006" key="5">
    <source>
        <dbReference type="Google" id="ProtNLM"/>
    </source>
</evidence>
<feature type="compositionally biased region" description="Low complexity" evidence="1">
    <location>
        <begin position="468"/>
        <end position="486"/>
    </location>
</feature>
<evidence type="ECO:0000313" key="4">
    <source>
        <dbReference type="Proteomes" id="UP000266677"/>
    </source>
</evidence>
<evidence type="ECO:0000256" key="1">
    <source>
        <dbReference type="SAM" id="MobiDB-lite"/>
    </source>
</evidence>
<keyword evidence="2" id="KW-0812">Transmembrane</keyword>
<feature type="compositionally biased region" description="Pro residues" evidence="1">
    <location>
        <begin position="536"/>
        <end position="558"/>
    </location>
</feature>
<feature type="transmembrane region" description="Helical" evidence="2">
    <location>
        <begin position="627"/>
        <end position="645"/>
    </location>
</feature>
<feature type="compositionally biased region" description="Basic and acidic residues" evidence="1">
    <location>
        <begin position="487"/>
        <end position="502"/>
    </location>
</feature>
<reference evidence="3 4" key="1">
    <citation type="submission" date="2018-09" db="EMBL/GenBank/DDBJ databases">
        <title>YIM PH21274 draft genome.</title>
        <authorList>
            <person name="Miao C."/>
        </authorList>
    </citation>
    <scope>NUCLEOTIDE SEQUENCE [LARGE SCALE GENOMIC DNA]</scope>
    <source>
        <strain evidence="3 4">YIM PH 21724</strain>
    </source>
</reference>
<comment type="caution">
    <text evidence="3">The sequence shown here is derived from an EMBL/GenBank/DDBJ whole genome shotgun (WGS) entry which is preliminary data.</text>
</comment>
<sequence length="646" mass="70828">MRPPSLLQYQLAVQNPDIAFARDPELIDGECQRDRRGMPKVASGGFAATFRIHNGDRHWAVRCFHRTGGGDRHLLERYQQIGNFITAHPALDFLVPVTYLSNGIKVGDNDFPTVRMRWVNGVSLGVWLARWASGPAPVPQAVETVRAAIGAAVAALRRNGVAHGDLQHGNILVRPDSSIWLIDYDGMYLPAIADYGAIEEGHRNYQHPDRGTHYDDTLDRFAAESIDLSLSALARRPRLWEDYGGTGENLLFTATDFADPEQSRVFDELKSIGDLADRVQRFRDACRAGYSDIETALCGRPPTTLHGPRTVAFGRVVPGDQADELRALAGEVVTVFGTVVSTKMPMDGVALINLGIWQSGDFTIVGFDEVAGALHKSHGRDGRYGKWLPRLEGERVAVTGLVTLFQSKHARQATPQIILDDARFLQILDDARLDEYERDARRRFDPSPAPPQQPKACDTRIETHHRSAAPSARSAAGTARTASRAPLETEREANRNAQLDKRYRNRKPGTSQVPPPDPRLPAAPAPKPAAAQRPQVSPPPSPGPVAPPANNRPPPVPPQYRTIRIDPALPPPSSHQAPPPPVPPVYVPPQPAYQPPPSQPIYRTSPAYSPLPARPSASPRQNRRRDAFFLILLVAAVVGLALVILL</sequence>
<name>A0A3A4L0E6_9NOCA</name>